<reference evidence="1 2" key="1">
    <citation type="journal article" date="2010" name="Cell">
        <title>The genome of Naegleria gruberi illuminates early eukaryotic versatility.</title>
        <authorList>
            <person name="Fritz-Laylin L.K."/>
            <person name="Prochnik S.E."/>
            <person name="Ginger M.L."/>
            <person name="Dacks J.B."/>
            <person name="Carpenter M.L."/>
            <person name="Field M.C."/>
            <person name="Kuo A."/>
            <person name="Paredez A."/>
            <person name="Chapman J."/>
            <person name="Pham J."/>
            <person name="Shu S."/>
            <person name="Neupane R."/>
            <person name="Cipriano M."/>
            <person name="Mancuso J."/>
            <person name="Tu H."/>
            <person name="Salamov A."/>
            <person name="Lindquist E."/>
            <person name="Shapiro H."/>
            <person name="Lucas S."/>
            <person name="Grigoriev I.V."/>
            <person name="Cande W.Z."/>
            <person name="Fulton C."/>
            <person name="Rokhsar D.S."/>
            <person name="Dawson S.C."/>
        </authorList>
    </citation>
    <scope>NUCLEOTIDE SEQUENCE [LARGE SCALE GENOMIC DNA]</scope>
    <source>
        <strain evidence="1 2">NEG-M</strain>
    </source>
</reference>
<evidence type="ECO:0000313" key="2">
    <source>
        <dbReference type="Proteomes" id="UP000006671"/>
    </source>
</evidence>
<dbReference type="Proteomes" id="UP000006671">
    <property type="component" value="Unassembled WGS sequence"/>
</dbReference>
<keyword evidence="2" id="KW-1185">Reference proteome</keyword>
<sequence>MSSHEWGGDFELFTITEDVITVIAPFLPLDDRLKFIRISKTWLRAIRSLQRMWRDDVFIGILRGDRTIGLEGGEKEYWEAYPNNSNEDSVDWMKVVQLQFLKLPKKMQVKKHQVIKILGESHYGNVDLVKEWKSPFQPKIRKTIELPSESSIFEFPFNIRNEIDKIDDLDRKKGKLKGIYACCFFYEMLSLGDYVPNLYNDIINVIPVSENYQVNLDYFARRESFAFILLTILLEDYKDIFLDWFLERLVCKLKEPNCKMYETRNIVGEKYTEEMVMEGGISDLDFCPNINVKSWLLLELFRYSVDYLEIHDDWKNQEAKLDSYMLNELFPLYYNAGGGYYDVLKVTFSLDKSNGNRVILTRTESEEFY</sequence>
<dbReference type="GeneID" id="8857058"/>
<protein>
    <submittedName>
        <fullName evidence="1">Predicted protein</fullName>
    </submittedName>
</protein>
<dbReference type="EMBL" id="GG738864">
    <property type="protein sequence ID" value="EFC45106.1"/>
    <property type="molecule type" value="Genomic_DNA"/>
</dbReference>
<dbReference type="KEGG" id="ngr:NAEGRDRAFT_66770"/>
<evidence type="ECO:0000313" key="1">
    <source>
        <dbReference type="EMBL" id="EFC45106.1"/>
    </source>
</evidence>
<dbReference type="AlphaFoldDB" id="D2VDA1"/>
<dbReference type="RefSeq" id="XP_002677850.1">
    <property type="nucleotide sequence ID" value="XM_002677804.1"/>
</dbReference>
<name>D2VDA1_NAEGR</name>
<accession>D2VDA1</accession>
<gene>
    <name evidence="1" type="ORF">NAEGRDRAFT_66770</name>
</gene>
<dbReference type="VEuPathDB" id="AmoebaDB:NAEGRDRAFT_66770"/>
<proteinExistence type="predicted"/>
<dbReference type="InParanoid" id="D2VDA1"/>
<organism evidence="2">
    <name type="scientific">Naegleria gruberi</name>
    <name type="common">Amoeba</name>
    <dbReference type="NCBI Taxonomy" id="5762"/>
    <lineage>
        <taxon>Eukaryota</taxon>
        <taxon>Discoba</taxon>
        <taxon>Heterolobosea</taxon>
        <taxon>Tetramitia</taxon>
        <taxon>Eutetramitia</taxon>
        <taxon>Vahlkampfiidae</taxon>
        <taxon>Naegleria</taxon>
    </lineage>
</organism>